<dbReference type="Pfam" id="PF01773">
    <property type="entry name" value="Nucleos_tra2_N"/>
    <property type="match status" value="1"/>
</dbReference>
<dbReference type="Pfam" id="PF07662">
    <property type="entry name" value="Nucleos_tra2_C"/>
    <property type="match status" value="1"/>
</dbReference>
<evidence type="ECO:0000256" key="4">
    <source>
        <dbReference type="ARBA" id="ARBA00022692"/>
    </source>
</evidence>
<proteinExistence type="inferred from homology"/>
<feature type="transmembrane region" description="Helical" evidence="7">
    <location>
        <begin position="247"/>
        <end position="268"/>
    </location>
</feature>
<evidence type="ECO:0000256" key="1">
    <source>
        <dbReference type="ARBA" id="ARBA00004651"/>
    </source>
</evidence>
<evidence type="ECO:0000313" key="12">
    <source>
        <dbReference type="Proteomes" id="UP000234748"/>
    </source>
</evidence>
<dbReference type="GO" id="GO:0005337">
    <property type="term" value="F:nucleoside transmembrane transporter activity"/>
    <property type="evidence" value="ECO:0007669"/>
    <property type="project" value="InterPro"/>
</dbReference>
<gene>
    <name evidence="11" type="ORF">CUU66_15540</name>
</gene>
<feature type="domain" description="Concentrative nucleoside transporter C-terminal" evidence="9">
    <location>
        <begin position="192"/>
        <end position="389"/>
    </location>
</feature>
<dbReference type="GO" id="GO:0005886">
    <property type="term" value="C:plasma membrane"/>
    <property type="evidence" value="ECO:0007669"/>
    <property type="project" value="UniProtKB-SubCell"/>
</dbReference>
<dbReference type="RefSeq" id="WP_101643748.1">
    <property type="nucleotide sequence ID" value="NZ_PGUY01000047.1"/>
</dbReference>
<evidence type="ECO:0000256" key="6">
    <source>
        <dbReference type="ARBA" id="ARBA00023136"/>
    </source>
</evidence>
<feature type="transmembrane region" description="Helical" evidence="7">
    <location>
        <begin position="54"/>
        <end position="78"/>
    </location>
</feature>
<evidence type="ECO:0000256" key="5">
    <source>
        <dbReference type="ARBA" id="ARBA00022989"/>
    </source>
</evidence>
<dbReference type="InterPro" id="IPR011642">
    <property type="entry name" value="Gate_dom"/>
</dbReference>
<dbReference type="PANTHER" id="PTHR10590:SF23">
    <property type="entry name" value="NUPC_NUPG FAMILY NUCLEOSIDE CNT TRANSPORTER"/>
    <property type="match status" value="1"/>
</dbReference>
<evidence type="ECO:0000259" key="8">
    <source>
        <dbReference type="Pfam" id="PF01773"/>
    </source>
</evidence>
<feature type="transmembrane region" description="Helical" evidence="7">
    <location>
        <begin position="192"/>
        <end position="211"/>
    </location>
</feature>
<comment type="similarity">
    <text evidence="2">Belongs to the concentrative nucleoside transporter (CNT) (TC 2.A.41) family.</text>
</comment>
<feature type="transmembrane region" description="Helical" evidence="7">
    <location>
        <begin position="333"/>
        <end position="353"/>
    </location>
</feature>
<dbReference type="InterPro" id="IPR008276">
    <property type="entry name" value="C_nuclsd_transpt"/>
</dbReference>
<organism evidence="11 12">
    <name type="scientific">Peribacillus deserti</name>
    <dbReference type="NCBI Taxonomy" id="673318"/>
    <lineage>
        <taxon>Bacteria</taxon>
        <taxon>Bacillati</taxon>
        <taxon>Bacillota</taxon>
        <taxon>Bacilli</taxon>
        <taxon>Bacillales</taxon>
        <taxon>Bacillaceae</taxon>
        <taxon>Peribacillus</taxon>
    </lineage>
</organism>
<feature type="domain" description="Nucleoside transporter/FeoB GTPase Gate" evidence="10">
    <location>
        <begin position="90"/>
        <end position="190"/>
    </location>
</feature>
<name>A0A2N5M3W7_9BACI</name>
<keyword evidence="5 7" id="KW-1133">Transmembrane helix</keyword>
<sequence>MKYLVAILGLLVVFGLAFLASNNRKQIKYKPIIIMVVIQLLLSALLLNTKFGFVIINGIASVFEKLLAYAGEGIQFVFGGIANDGQSPFFLNVLLPIVFISVLIGIFQHFGILPFIMKWIGFLLSKINGMGKLESYNAVASAIVGQSEVFITIKKQLGKLPPNRLYTLSASAMSTVSMSIVGAYMTMIEPKYVVTAIVINLFGGFIIASIINPYTVNDDEDILEVIEEEKQSFFEMLGEYILDGFKVAIIVGAMLLGFVALMAAINNVFDMMFGISFQQIIGYVFSPFAIIMGVPFAESVQAGGIMATKLVTNEFVAMMDLAKTASQFSERTLGIVSVFLVSFANFSSIGIVAGAVKGLNEKQGNVVARFGLKLLYGATLVSVLSAVIVSVIL</sequence>
<protein>
    <submittedName>
        <fullName evidence="11">NupC/NupG family nucleoside CNT transporter</fullName>
    </submittedName>
</protein>
<evidence type="ECO:0000256" key="2">
    <source>
        <dbReference type="ARBA" id="ARBA00009033"/>
    </source>
</evidence>
<dbReference type="EMBL" id="PGUY01000047">
    <property type="protein sequence ID" value="PLT29059.1"/>
    <property type="molecule type" value="Genomic_DNA"/>
</dbReference>
<comment type="caution">
    <text evidence="11">The sequence shown here is derived from an EMBL/GenBank/DDBJ whole genome shotgun (WGS) entry which is preliminary data.</text>
</comment>
<feature type="transmembrane region" description="Helical" evidence="7">
    <location>
        <begin position="29"/>
        <end position="47"/>
    </location>
</feature>
<keyword evidence="6 7" id="KW-0472">Membrane</keyword>
<dbReference type="PANTHER" id="PTHR10590">
    <property type="entry name" value="SODIUM/NUCLEOSIDE COTRANSPORTER"/>
    <property type="match status" value="1"/>
</dbReference>
<dbReference type="InterPro" id="IPR011657">
    <property type="entry name" value="CNT_C_dom"/>
</dbReference>
<comment type="subcellular location">
    <subcellularLocation>
        <location evidence="1">Cell membrane</location>
        <topology evidence="1">Multi-pass membrane protein</topology>
    </subcellularLocation>
</comment>
<keyword evidence="4 7" id="KW-0812">Transmembrane</keyword>
<evidence type="ECO:0000256" key="3">
    <source>
        <dbReference type="ARBA" id="ARBA00022475"/>
    </source>
</evidence>
<dbReference type="InterPro" id="IPR002668">
    <property type="entry name" value="CNT_N_dom"/>
</dbReference>
<dbReference type="OrthoDB" id="9766455at2"/>
<evidence type="ECO:0000313" key="11">
    <source>
        <dbReference type="EMBL" id="PLT29059.1"/>
    </source>
</evidence>
<reference evidence="11 12" key="1">
    <citation type="submission" date="2017-11" db="EMBL/GenBank/DDBJ databases">
        <title>Comparitive Functional Genomics of Dry Heat Resistant strains isolated from the Viking Spacecraft.</title>
        <authorList>
            <person name="Seuylemezian A."/>
            <person name="Cooper K."/>
            <person name="Vaishampayan P."/>
        </authorList>
    </citation>
    <scope>NUCLEOTIDE SEQUENCE [LARGE SCALE GENOMIC DNA]</scope>
    <source>
        <strain evidence="11 12">V1-29</strain>
    </source>
</reference>
<dbReference type="Pfam" id="PF07670">
    <property type="entry name" value="Gate"/>
    <property type="match status" value="1"/>
</dbReference>
<evidence type="ECO:0000256" key="7">
    <source>
        <dbReference type="SAM" id="Phobius"/>
    </source>
</evidence>
<dbReference type="AlphaFoldDB" id="A0A2N5M3W7"/>
<feature type="domain" description="Concentrative nucleoside transporter N-terminal" evidence="8">
    <location>
        <begin position="8"/>
        <end position="80"/>
    </location>
</feature>
<feature type="transmembrane region" description="Helical" evidence="7">
    <location>
        <begin position="165"/>
        <end position="185"/>
    </location>
</feature>
<keyword evidence="3" id="KW-1003">Cell membrane</keyword>
<feature type="transmembrane region" description="Helical" evidence="7">
    <location>
        <begin position="374"/>
        <end position="392"/>
    </location>
</feature>
<feature type="transmembrane region" description="Helical" evidence="7">
    <location>
        <begin position="90"/>
        <end position="116"/>
    </location>
</feature>
<feature type="transmembrane region" description="Helical" evidence="7">
    <location>
        <begin position="280"/>
        <end position="297"/>
    </location>
</feature>
<keyword evidence="12" id="KW-1185">Reference proteome</keyword>
<accession>A0A2N5M3W7</accession>
<dbReference type="Proteomes" id="UP000234748">
    <property type="component" value="Unassembled WGS sequence"/>
</dbReference>
<evidence type="ECO:0000259" key="10">
    <source>
        <dbReference type="Pfam" id="PF07670"/>
    </source>
</evidence>
<evidence type="ECO:0000259" key="9">
    <source>
        <dbReference type="Pfam" id="PF07662"/>
    </source>
</evidence>
<dbReference type="GO" id="GO:0015293">
    <property type="term" value="F:symporter activity"/>
    <property type="evidence" value="ECO:0007669"/>
    <property type="project" value="TreeGrafter"/>
</dbReference>